<protein>
    <submittedName>
        <fullName evidence="1">Uncharacterized protein</fullName>
    </submittedName>
</protein>
<name>B1G777_PARG4</name>
<proteinExistence type="predicted"/>
<accession>B1G777</accession>
<dbReference type="Proteomes" id="UP000005045">
    <property type="component" value="Unassembled WGS sequence"/>
</dbReference>
<dbReference type="AlphaFoldDB" id="B1G777"/>
<gene>
    <name evidence="1" type="ORF">BgramDRAFT_5174</name>
</gene>
<comment type="caution">
    <text evidence="1">The sequence shown here is derived from an EMBL/GenBank/DDBJ whole genome shotgun (WGS) entry which is preliminary data.</text>
</comment>
<organism evidence="1 2">
    <name type="scientific">Paraburkholderia graminis (strain ATCC 700544 / DSM 17151 / LMG 18924 / NCIMB 13744 / C4D1M)</name>
    <dbReference type="NCBI Taxonomy" id="396598"/>
    <lineage>
        <taxon>Bacteria</taxon>
        <taxon>Pseudomonadati</taxon>
        <taxon>Pseudomonadota</taxon>
        <taxon>Betaproteobacteria</taxon>
        <taxon>Burkholderiales</taxon>
        <taxon>Burkholderiaceae</taxon>
        <taxon>Paraburkholderia</taxon>
    </lineage>
</organism>
<sequence length="47" mass="5146">MYDASSSSPRAYAFATIAQFTPTTLAARTLSGSRIVPFKRILREPVV</sequence>
<evidence type="ECO:0000313" key="1">
    <source>
        <dbReference type="EMBL" id="EDT08018.1"/>
    </source>
</evidence>
<reference evidence="1 2" key="1">
    <citation type="submission" date="2008-03" db="EMBL/GenBank/DDBJ databases">
        <title>Sequencing of the draft genome and assembly of Burkholderia graminis C4D1M.</title>
        <authorList>
            <consortium name="US DOE Joint Genome Institute (JGI-PGF)"/>
            <person name="Copeland A."/>
            <person name="Lucas S."/>
            <person name="Lapidus A."/>
            <person name="Glavina del Rio T."/>
            <person name="Dalin E."/>
            <person name="Tice H."/>
            <person name="Bruce D."/>
            <person name="Goodwin L."/>
            <person name="Pitluck S."/>
            <person name="Larimer F."/>
            <person name="Land M.L."/>
            <person name="Hauser L."/>
            <person name="Tiedje J."/>
            <person name="Richardson P."/>
        </authorList>
    </citation>
    <scope>NUCLEOTIDE SEQUENCE [LARGE SCALE GENOMIC DNA]</scope>
    <source>
        <strain evidence="2">ATCC 700544 / DSM 17151 / LMG 18924 / NCIMB 13744 / C4D1M</strain>
    </source>
</reference>
<dbReference type="EMBL" id="ABLD01000021">
    <property type="protein sequence ID" value="EDT08018.1"/>
    <property type="molecule type" value="Genomic_DNA"/>
</dbReference>
<evidence type="ECO:0000313" key="2">
    <source>
        <dbReference type="Proteomes" id="UP000005045"/>
    </source>
</evidence>
<keyword evidence="2" id="KW-1185">Reference proteome</keyword>